<dbReference type="Proteomes" id="UP000814033">
    <property type="component" value="Unassembled WGS sequence"/>
</dbReference>
<gene>
    <name evidence="1" type="ORF">FA95DRAFT_1600100</name>
</gene>
<dbReference type="EMBL" id="MU276477">
    <property type="protein sequence ID" value="KAI0038526.1"/>
    <property type="molecule type" value="Genomic_DNA"/>
</dbReference>
<reference evidence="1" key="1">
    <citation type="submission" date="2021-02" db="EMBL/GenBank/DDBJ databases">
        <authorList>
            <consortium name="DOE Joint Genome Institute"/>
            <person name="Ahrendt S."/>
            <person name="Looney B.P."/>
            <person name="Miyauchi S."/>
            <person name="Morin E."/>
            <person name="Drula E."/>
            <person name="Courty P.E."/>
            <person name="Chicoki N."/>
            <person name="Fauchery L."/>
            <person name="Kohler A."/>
            <person name="Kuo A."/>
            <person name="Labutti K."/>
            <person name="Pangilinan J."/>
            <person name="Lipzen A."/>
            <person name="Riley R."/>
            <person name="Andreopoulos W."/>
            <person name="He G."/>
            <person name="Johnson J."/>
            <person name="Barry K.W."/>
            <person name="Grigoriev I.V."/>
            <person name="Nagy L."/>
            <person name="Hibbett D."/>
            <person name="Henrissat B."/>
            <person name="Matheny P.B."/>
            <person name="Labbe J."/>
            <person name="Martin F."/>
        </authorList>
    </citation>
    <scope>NUCLEOTIDE SEQUENCE</scope>
    <source>
        <strain evidence="1">FP105234-sp</strain>
    </source>
</reference>
<sequence length="917" mass="104239">MKRQHKQKKSWIAPFLAGSLTDEINKCDGLVFNIIEKYKMSLMFSIRCHQYTGSLRDSKAEQTLVFHFIHIIERLKVHHRTPELLFPHAFFGRDQELQKIIQTIAKEPHTKIVILGPAGIGKTTLARAVLSSELVVQKFETERYLVACDACSSIDALIAGVAQAFGIIERTASSLMSRVIFHLTQKQSIICLDGFEKMWSKDSQPQASQFLEMMVSTKATLLLTLRGSERPVHINWTILPVQLYSIDSSAAQELWKFVTMGKECDDTAKKLMQTVDYHPQAVTILASLTNIQPVESLWRQWQKKGVTTILDYDENLMLSINLSLATLEKKAKPETMRMLSIMSILPDGMRSSHIDVLQGLFPSLGSPWEGLVPLFQCGLMYESAEKQIKIVGITREFCSRNYSPSQADFLGIWKYYFSLAVKGFQPMNNLTYIELKSELRNIEAILVRCLENSEATSELAEQAVEGARALTHFYAYIGLDSPSLIDFATEKAKAISEVQYAYCLWISANLDLAMSRVAEAEKKCIEALEIHEKKRDIFGEASDLCQYGEIHVRNDEISKALECFQRSKALYKLYADNGGSCQGLANILTHLGNIYKKKNQLHEASLAYLEALDHHTRLQDDLGQANALKGLGNVFLKSHSYDQAKAKFEEAISLYKNENDFVGQANCLTYLGEVYLQQNRLLEAETNFKYALTLYEQINDRLGEANTFNYVGNVLYKKAEYQHAERYFSRALALHKNVKNTRGEAESIKGIARILTKSNKKNTAIEKFLEAKELYAKAHDAPGQGSCLGNIGRICYVNEELQRAKEYFDQSYLIYLESENSHGQANILSDIADLKRKLNDYEGAEQDYWKAWHLHKAAEDYLGQCNDLRGLGVLYHKHMKNIIEAEKAYKKAIKAAQFCNIKMLEKVQTEFDMLKKH</sequence>
<organism evidence="1 2">
    <name type="scientific">Auriscalpium vulgare</name>
    <dbReference type="NCBI Taxonomy" id="40419"/>
    <lineage>
        <taxon>Eukaryota</taxon>
        <taxon>Fungi</taxon>
        <taxon>Dikarya</taxon>
        <taxon>Basidiomycota</taxon>
        <taxon>Agaricomycotina</taxon>
        <taxon>Agaricomycetes</taxon>
        <taxon>Russulales</taxon>
        <taxon>Auriscalpiaceae</taxon>
        <taxon>Auriscalpium</taxon>
    </lineage>
</organism>
<name>A0ACB8R4I8_9AGAM</name>
<protein>
    <submittedName>
        <fullName evidence="1">TPR-like protein</fullName>
    </submittedName>
</protein>
<accession>A0ACB8R4I8</accession>
<keyword evidence="2" id="KW-1185">Reference proteome</keyword>
<evidence type="ECO:0000313" key="2">
    <source>
        <dbReference type="Proteomes" id="UP000814033"/>
    </source>
</evidence>
<proteinExistence type="predicted"/>
<comment type="caution">
    <text evidence="1">The sequence shown here is derived from an EMBL/GenBank/DDBJ whole genome shotgun (WGS) entry which is preliminary data.</text>
</comment>
<reference evidence="1" key="2">
    <citation type="journal article" date="2022" name="New Phytol.">
        <title>Evolutionary transition to the ectomycorrhizal habit in the genomes of a hyperdiverse lineage of mushroom-forming fungi.</title>
        <authorList>
            <person name="Looney B."/>
            <person name="Miyauchi S."/>
            <person name="Morin E."/>
            <person name="Drula E."/>
            <person name="Courty P.E."/>
            <person name="Kohler A."/>
            <person name="Kuo A."/>
            <person name="LaButti K."/>
            <person name="Pangilinan J."/>
            <person name="Lipzen A."/>
            <person name="Riley R."/>
            <person name="Andreopoulos W."/>
            <person name="He G."/>
            <person name="Johnson J."/>
            <person name="Nolan M."/>
            <person name="Tritt A."/>
            <person name="Barry K.W."/>
            <person name="Grigoriev I.V."/>
            <person name="Nagy L.G."/>
            <person name="Hibbett D."/>
            <person name="Henrissat B."/>
            <person name="Matheny P.B."/>
            <person name="Labbe J."/>
            <person name="Martin F.M."/>
        </authorList>
    </citation>
    <scope>NUCLEOTIDE SEQUENCE</scope>
    <source>
        <strain evidence="1">FP105234-sp</strain>
    </source>
</reference>
<evidence type="ECO:0000313" key="1">
    <source>
        <dbReference type="EMBL" id="KAI0038526.1"/>
    </source>
</evidence>